<dbReference type="GO" id="GO:1990002">
    <property type="term" value="F:methylglyoxal reductase (NADPH) (acetol producing) activity"/>
    <property type="evidence" value="ECO:0007669"/>
    <property type="project" value="TreeGrafter"/>
</dbReference>
<dbReference type="AlphaFoldDB" id="A0A9D1KZF6"/>
<dbReference type="SUPFAM" id="SSF56796">
    <property type="entry name" value="Dehydroquinate synthase-like"/>
    <property type="match status" value="1"/>
</dbReference>
<dbReference type="InterPro" id="IPR044731">
    <property type="entry name" value="BDH-like"/>
</dbReference>
<sequence length="132" mass="14928">MLNFIYQIPMKIIFSKETIHDLSKEVRRYGKKVFMVYGGHSSFEIGLYEIITRQFKDTGIVYQELGQVTEPSLSLLYQGIKKARVLQADLILGVGGGGRIDMAKVIAVGVRWTAIVRLIVWIPENMVVLVVL</sequence>
<feature type="domain" description="Alcohol dehydrogenase iron-type/glycerol dehydrogenase GldA" evidence="2">
    <location>
        <begin position="9"/>
        <end position="112"/>
    </location>
</feature>
<comment type="caution">
    <text evidence="3">The sequence shown here is derived from an EMBL/GenBank/DDBJ whole genome shotgun (WGS) entry which is preliminary data.</text>
</comment>
<protein>
    <submittedName>
        <fullName evidence="3">Iron-containing alcohol dehydrogenase</fullName>
    </submittedName>
</protein>
<dbReference type="GO" id="GO:1990362">
    <property type="term" value="F:butanol dehydrogenase (NAD+) activity"/>
    <property type="evidence" value="ECO:0007669"/>
    <property type="project" value="InterPro"/>
</dbReference>
<proteinExistence type="predicted"/>
<dbReference type="Proteomes" id="UP000824175">
    <property type="component" value="Unassembled WGS sequence"/>
</dbReference>
<dbReference type="PANTHER" id="PTHR43633">
    <property type="entry name" value="ALCOHOL DEHYDROGENASE YQHD"/>
    <property type="match status" value="1"/>
</dbReference>
<organism evidence="3 4">
    <name type="scientific">Candidatus Fimiplasma intestinipullorum</name>
    <dbReference type="NCBI Taxonomy" id="2840825"/>
    <lineage>
        <taxon>Bacteria</taxon>
        <taxon>Bacillati</taxon>
        <taxon>Bacillota</taxon>
        <taxon>Clostridia</taxon>
        <taxon>Eubacteriales</taxon>
        <taxon>Candidatus Fimiplasma</taxon>
    </lineage>
</organism>
<dbReference type="PANTHER" id="PTHR43633:SF1">
    <property type="entry name" value="ALCOHOL DEHYDROGENASE YQHD"/>
    <property type="match status" value="1"/>
</dbReference>
<dbReference type="InterPro" id="IPR001670">
    <property type="entry name" value="ADH_Fe/GldA"/>
</dbReference>
<dbReference type="GO" id="GO:0008106">
    <property type="term" value="F:alcohol dehydrogenase (NADP+) activity"/>
    <property type="evidence" value="ECO:0007669"/>
    <property type="project" value="TreeGrafter"/>
</dbReference>
<dbReference type="GO" id="GO:0005829">
    <property type="term" value="C:cytosol"/>
    <property type="evidence" value="ECO:0007669"/>
    <property type="project" value="TreeGrafter"/>
</dbReference>
<reference evidence="3" key="2">
    <citation type="journal article" date="2021" name="PeerJ">
        <title>Extensive microbial diversity within the chicken gut microbiome revealed by metagenomics and culture.</title>
        <authorList>
            <person name="Gilroy R."/>
            <person name="Ravi A."/>
            <person name="Getino M."/>
            <person name="Pursley I."/>
            <person name="Horton D.L."/>
            <person name="Alikhan N.F."/>
            <person name="Baker D."/>
            <person name="Gharbi K."/>
            <person name="Hall N."/>
            <person name="Watson M."/>
            <person name="Adriaenssens E.M."/>
            <person name="Foster-Nyarko E."/>
            <person name="Jarju S."/>
            <person name="Secka A."/>
            <person name="Antonio M."/>
            <person name="Oren A."/>
            <person name="Chaudhuri R.R."/>
            <person name="La Ragione R."/>
            <person name="Hildebrand F."/>
            <person name="Pallen M.J."/>
        </authorList>
    </citation>
    <scope>NUCLEOTIDE SEQUENCE</scope>
    <source>
        <strain evidence="3">CHK195-11698</strain>
    </source>
</reference>
<name>A0A9D1KZF6_9FIRM</name>
<evidence type="ECO:0000313" key="4">
    <source>
        <dbReference type="Proteomes" id="UP000824175"/>
    </source>
</evidence>
<dbReference type="Pfam" id="PF00465">
    <property type="entry name" value="Fe-ADH"/>
    <property type="match status" value="1"/>
</dbReference>
<accession>A0A9D1KZF6</accession>
<dbReference type="Gene3D" id="3.40.50.1970">
    <property type="match status" value="1"/>
</dbReference>
<gene>
    <name evidence="3" type="ORF">IAD15_01490</name>
</gene>
<evidence type="ECO:0000259" key="2">
    <source>
        <dbReference type="Pfam" id="PF00465"/>
    </source>
</evidence>
<reference evidence="3" key="1">
    <citation type="submission" date="2020-10" db="EMBL/GenBank/DDBJ databases">
        <authorList>
            <person name="Gilroy R."/>
        </authorList>
    </citation>
    <scope>NUCLEOTIDE SEQUENCE</scope>
    <source>
        <strain evidence="3">CHK195-11698</strain>
    </source>
</reference>
<dbReference type="GO" id="GO:0046872">
    <property type="term" value="F:metal ion binding"/>
    <property type="evidence" value="ECO:0007669"/>
    <property type="project" value="InterPro"/>
</dbReference>
<evidence type="ECO:0000256" key="1">
    <source>
        <dbReference type="ARBA" id="ARBA00023002"/>
    </source>
</evidence>
<dbReference type="EMBL" id="DVMJ01000009">
    <property type="protein sequence ID" value="HIU12730.1"/>
    <property type="molecule type" value="Genomic_DNA"/>
</dbReference>
<evidence type="ECO:0000313" key="3">
    <source>
        <dbReference type="EMBL" id="HIU12730.1"/>
    </source>
</evidence>
<keyword evidence="1" id="KW-0560">Oxidoreductase</keyword>